<feature type="compositionally biased region" description="Low complexity" evidence="1">
    <location>
        <begin position="300"/>
        <end position="348"/>
    </location>
</feature>
<dbReference type="EMBL" id="UZAK01037603">
    <property type="protein sequence ID" value="VDP59192.1"/>
    <property type="molecule type" value="Genomic_DNA"/>
</dbReference>
<reference evidence="4" key="1">
    <citation type="submission" date="2016-06" db="UniProtKB">
        <authorList>
            <consortium name="WormBaseParasite"/>
        </authorList>
    </citation>
    <scope>IDENTIFICATION</scope>
</reference>
<dbReference type="WBParaSite" id="SCUD_0001542101-mRNA-1">
    <property type="protein sequence ID" value="SCUD_0001542101-mRNA-1"/>
    <property type="gene ID" value="SCUD_0001542101"/>
</dbReference>
<evidence type="ECO:0000313" key="3">
    <source>
        <dbReference type="Proteomes" id="UP000279833"/>
    </source>
</evidence>
<protein>
    <submittedName>
        <fullName evidence="2 4">Uncharacterized protein</fullName>
    </submittedName>
</protein>
<organism evidence="4">
    <name type="scientific">Schistosoma curassoni</name>
    <dbReference type="NCBI Taxonomy" id="6186"/>
    <lineage>
        <taxon>Eukaryota</taxon>
        <taxon>Metazoa</taxon>
        <taxon>Spiralia</taxon>
        <taxon>Lophotrochozoa</taxon>
        <taxon>Platyhelminthes</taxon>
        <taxon>Trematoda</taxon>
        <taxon>Digenea</taxon>
        <taxon>Strigeidida</taxon>
        <taxon>Schistosomatoidea</taxon>
        <taxon>Schistosomatidae</taxon>
        <taxon>Schistosoma</taxon>
    </lineage>
</organism>
<dbReference type="AlphaFoldDB" id="A0A183KK57"/>
<evidence type="ECO:0000256" key="1">
    <source>
        <dbReference type="SAM" id="MobiDB-lite"/>
    </source>
</evidence>
<keyword evidence="3" id="KW-1185">Reference proteome</keyword>
<dbReference type="Proteomes" id="UP000279833">
    <property type="component" value="Unassembled WGS sequence"/>
</dbReference>
<name>A0A183KK57_9TREM</name>
<reference evidence="2 3" key="2">
    <citation type="submission" date="2018-11" db="EMBL/GenBank/DDBJ databases">
        <authorList>
            <consortium name="Pathogen Informatics"/>
        </authorList>
    </citation>
    <scope>NUCLEOTIDE SEQUENCE [LARGE SCALE GENOMIC DNA]</scope>
    <source>
        <strain evidence="2">Dakar</strain>
        <strain evidence="3">Dakar, Senegal</strain>
    </source>
</reference>
<gene>
    <name evidence="2" type="ORF">SCUD_LOCUS15418</name>
</gene>
<proteinExistence type="predicted"/>
<sequence length="358" mass="40757">MILTCEISRTLFLKRYSLNKIDTLNNDLTEMEVNIARRRFAVDELTGDLKSQFMEYVTKITKERSNKKHILHQPVENKFLTEPKRYVHKFSGTELNKEKLEVLALGLKFCDTRNRVNQIDTDVQFENLDRQTSDLVPTSDQEVERLKSKLVNCCYQFKNSRYNYRSILTKKHMEAINELISDKNLIITKPDKRTGTVLLNKKDYIDKMNNILNDFQKFQKLNNQNDVNNKIENELTRSLKKVQRPTDDSKRPFNSTFITITSNTTATITTTTKISNTITTITTSNISTTKTTTITTTITTNTTNNNSTTTTSSNTSTATTTTDTTTTNNNNNTAAATNSTTNTTTGTTVVKENTGKEN</sequence>
<evidence type="ECO:0000313" key="2">
    <source>
        <dbReference type="EMBL" id="VDP59192.1"/>
    </source>
</evidence>
<feature type="region of interest" description="Disordered" evidence="1">
    <location>
        <begin position="300"/>
        <end position="358"/>
    </location>
</feature>
<evidence type="ECO:0000313" key="4">
    <source>
        <dbReference type="WBParaSite" id="SCUD_0001542101-mRNA-1"/>
    </source>
</evidence>
<accession>A0A183KK57</accession>